<organism evidence="2 3">
    <name type="scientific">Nezara viridula</name>
    <name type="common">Southern green stink bug</name>
    <name type="synonym">Cimex viridulus</name>
    <dbReference type="NCBI Taxonomy" id="85310"/>
    <lineage>
        <taxon>Eukaryota</taxon>
        <taxon>Metazoa</taxon>
        <taxon>Ecdysozoa</taxon>
        <taxon>Arthropoda</taxon>
        <taxon>Hexapoda</taxon>
        <taxon>Insecta</taxon>
        <taxon>Pterygota</taxon>
        <taxon>Neoptera</taxon>
        <taxon>Paraneoptera</taxon>
        <taxon>Hemiptera</taxon>
        <taxon>Heteroptera</taxon>
        <taxon>Panheteroptera</taxon>
        <taxon>Pentatomomorpha</taxon>
        <taxon>Pentatomoidea</taxon>
        <taxon>Pentatomidae</taxon>
        <taxon>Pentatominae</taxon>
        <taxon>Nezara</taxon>
    </lineage>
</organism>
<accession>A0A9P0E612</accession>
<name>A0A9P0E612_NEZVI</name>
<evidence type="ECO:0000256" key="1">
    <source>
        <dbReference type="SAM" id="SignalP"/>
    </source>
</evidence>
<feature type="signal peptide" evidence="1">
    <location>
        <begin position="1"/>
        <end position="16"/>
    </location>
</feature>
<dbReference type="SUPFAM" id="SSF51695">
    <property type="entry name" value="PLC-like phosphodiesterases"/>
    <property type="match status" value="1"/>
</dbReference>
<keyword evidence="3" id="KW-1185">Reference proteome</keyword>
<sequence>MFKARTSFIWLCLSNALSIGGSVLDTANWMKDHVTLFGFRTLRQLCIPGSHNSGMNELNGGTAFARRCNTLNQSQSVLKQLELGVRYFDVRPVISGGRFMTGHYTKIIFNSWQGGNGQSIYSIVSDINTFTRYHNELIIVRLSHTLNTDVGNRRYRGFIKEEWDGLFRLLDDTNYMVKASPYTVFYKSTVVELTKNGTTAAVLYIVDALFAGVFLGKRVGNGYFYRDSLNPFDKFSDSNKLSTMSQDQIMKMETVSPLKYFLLSWTLTQSYLEASICPLEKSIYQLAEGANRKLKMILSEVTWEAFPNIISIDFVETPALAEIVMAVNSKLF</sequence>
<dbReference type="Proteomes" id="UP001152798">
    <property type="component" value="Chromosome 1"/>
</dbReference>
<evidence type="ECO:0000313" key="2">
    <source>
        <dbReference type="EMBL" id="CAH1392321.1"/>
    </source>
</evidence>
<dbReference type="InterPro" id="IPR017946">
    <property type="entry name" value="PLC-like_Pdiesterase_TIM-brl"/>
</dbReference>
<dbReference type="AlphaFoldDB" id="A0A9P0E612"/>
<protein>
    <submittedName>
        <fullName evidence="2">Uncharacterized protein</fullName>
    </submittedName>
</protein>
<proteinExistence type="predicted"/>
<dbReference type="EMBL" id="OV725077">
    <property type="protein sequence ID" value="CAH1392321.1"/>
    <property type="molecule type" value="Genomic_DNA"/>
</dbReference>
<evidence type="ECO:0000313" key="3">
    <source>
        <dbReference type="Proteomes" id="UP001152798"/>
    </source>
</evidence>
<dbReference type="GO" id="GO:0006629">
    <property type="term" value="P:lipid metabolic process"/>
    <property type="evidence" value="ECO:0007669"/>
    <property type="project" value="InterPro"/>
</dbReference>
<keyword evidence="1" id="KW-0732">Signal</keyword>
<reference evidence="2" key="1">
    <citation type="submission" date="2022-01" db="EMBL/GenBank/DDBJ databases">
        <authorList>
            <person name="King R."/>
        </authorList>
    </citation>
    <scope>NUCLEOTIDE SEQUENCE</scope>
</reference>
<dbReference type="GO" id="GO:0008081">
    <property type="term" value="F:phosphoric diester hydrolase activity"/>
    <property type="evidence" value="ECO:0007669"/>
    <property type="project" value="InterPro"/>
</dbReference>
<dbReference type="PANTHER" id="PTHR13593:SF143">
    <property type="entry name" value="PHOSPHATIDYLINOSITOL-SPECIFIC PHOSPHOLIPASE C X DOMAIN-CONTAINING PROTEIN"/>
    <property type="match status" value="1"/>
</dbReference>
<gene>
    <name evidence="2" type="ORF">NEZAVI_LOCUS3168</name>
</gene>
<feature type="chain" id="PRO_5040434477" evidence="1">
    <location>
        <begin position="17"/>
        <end position="332"/>
    </location>
</feature>
<dbReference type="Gene3D" id="3.20.20.190">
    <property type="entry name" value="Phosphatidylinositol (PI) phosphodiesterase"/>
    <property type="match status" value="1"/>
</dbReference>
<dbReference type="PANTHER" id="PTHR13593">
    <property type="match status" value="1"/>
</dbReference>
<dbReference type="InterPro" id="IPR051057">
    <property type="entry name" value="PI-PLC_domain"/>
</dbReference>
<dbReference type="OrthoDB" id="1046782at2759"/>